<evidence type="ECO:0000256" key="1">
    <source>
        <dbReference type="SAM" id="Phobius"/>
    </source>
</evidence>
<keyword evidence="1" id="KW-0812">Transmembrane</keyword>
<evidence type="ECO:0000313" key="3">
    <source>
        <dbReference type="Proteomes" id="UP000054498"/>
    </source>
</evidence>
<dbReference type="RefSeq" id="XP_013901290.1">
    <property type="nucleotide sequence ID" value="XM_014045836.1"/>
</dbReference>
<keyword evidence="3" id="KW-1185">Reference proteome</keyword>
<keyword evidence="1" id="KW-1133">Transmembrane helix</keyword>
<gene>
    <name evidence="2" type="ORF">MNEG_5685</name>
</gene>
<reference evidence="2 3" key="1">
    <citation type="journal article" date="2013" name="BMC Genomics">
        <title>Reconstruction of the lipid metabolism for the microalga Monoraphidium neglectum from its genome sequence reveals characteristics suitable for biofuel production.</title>
        <authorList>
            <person name="Bogen C."/>
            <person name="Al-Dilaimi A."/>
            <person name="Albersmeier A."/>
            <person name="Wichmann J."/>
            <person name="Grundmann M."/>
            <person name="Rupp O."/>
            <person name="Lauersen K.J."/>
            <person name="Blifernez-Klassen O."/>
            <person name="Kalinowski J."/>
            <person name="Goesmann A."/>
            <person name="Mussgnug J.H."/>
            <person name="Kruse O."/>
        </authorList>
    </citation>
    <scope>NUCLEOTIDE SEQUENCE [LARGE SCALE GENOMIC DNA]</scope>
    <source>
        <strain evidence="2 3">SAG 48.87</strain>
    </source>
</reference>
<feature type="transmembrane region" description="Helical" evidence="1">
    <location>
        <begin position="118"/>
        <end position="138"/>
    </location>
</feature>
<accession>A0A0D2N9B5</accession>
<feature type="transmembrane region" description="Helical" evidence="1">
    <location>
        <begin position="270"/>
        <end position="287"/>
    </location>
</feature>
<dbReference type="KEGG" id="mng:MNEG_5685"/>
<feature type="transmembrane region" description="Helical" evidence="1">
    <location>
        <begin position="80"/>
        <end position="98"/>
    </location>
</feature>
<keyword evidence="1" id="KW-0472">Membrane</keyword>
<name>A0A0D2N9B5_9CHLO</name>
<organism evidence="2 3">
    <name type="scientific">Monoraphidium neglectum</name>
    <dbReference type="NCBI Taxonomy" id="145388"/>
    <lineage>
        <taxon>Eukaryota</taxon>
        <taxon>Viridiplantae</taxon>
        <taxon>Chlorophyta</taxon>
        <taxon>core chlorophytes</taxon>
        <taxon>Chlorophyceae</taxon>
        <taxon>CS clade</taxon>
        <taxon>Sphaeropleales</taxon>
        <taxon>Selenastraceae</taxon>
        <taxon>Monoraphidium</taxon>
    </lineage>
</organism>
<evidence type="ECO:0000313" key="2">
    <source>
        <dbReference type="EMBL" id="KIZ02271.1"/>
    </source>
</evidence>
<sequence length="324" mass="33552">MGASPLAAGRSRRTLVRAADASGGAAPQEPAAPADPTAWLAPVCSFLSVASAAKAAAGALAPSYLLAQFFKPCCASAPELVALCGVVTAPAWLVAGWLRALQEAKVHNRLGSDTYKRLALGLLYAAVLALVVNLRFIAMLGAALVGWSFISLGATAYLSSRLYEAGSGGRSPLADRVEIVKSAFSNVASCLTLPKSLYGAYYSLVAVSSLGLFLWLFPVNATPLFPAGLAPLGQYLTQISAVGAVLQGITAFTLKDAADRGRLGASTFRLLNLALAATVAQQCWFFYSLGSSGVELARPLWQGILAQGLATVAVCDLAWLTAKK</sequence>
<dbReference type="OrthoDB" id="534847at2759"/>
<dbReference type="GeneID" id="25738562"/>
<feature type="transmembrane region" description="Helical" evidence="1">
    <location>
        <begin position="144"/>
        <end position="163"/>
    </location>
</feature>
<feature type="transmembrane region" description="Helical" evidence="1">
    <location>
        <begin position="199"/>
        <end position="217"/>
    </location>
</feature>
<protein>
    <submittedName>
        <fullName evidence="2">Uncharacterized protein</fullName>
    </submittedName>
</protein>
<proteinExistence type="predicted"/>
<dbReference type="AlphaFoldDB" id="A0A0D2N9B5"/>
<dbReference type="EMBL" id="KK101085">
    <property type="protein sequence ID" value="KIZ02271.1"/>
    <property type="molecule type" value="Genomic_DNA"/>
</dbReference>
<feature type="transmembrane region" description="Helical" evidence="1">
    <location>
        <begin position="299"/>
        <end position="320"/>
    </location>
</feature>
<dbReference type="Proteomes" id="UP000054498">
    <property type="component" value="Unassembled WGS sequence"/>
</dbReference>